<sequence length="689" mass="77664">MSTAPTLVQNDNLLDNPKSILSPNGNVTTTVNTNDPAQVSSITEQALDNAHFDTTIEIATPAIQDFLTHVVQLLRMRAEAWGQKGRYDKALQDSSAIITHAPTNPIGYLSTGRRYAEQGFQVRAIDIFKKGLEYVPTNDPYYDTLYEEKQQAKRRYAHRLDAFEYLPFDVIYRVIEYIPLETVAQCSRVSSNWRTLVLNYPKFWRSLNVCSFTGQGILSPYKLLPSISHHVEQLSLPQGKQAKNCTELIGKNSFPNLRSIQVKRTVPNYKLQNHYTDFSTALINVADTLESLDLYLEGTDNLPYLSDILSICRNLTSIKFTTKVPEAITTNLIIPYVTKLTKIELSATDGRLNSNELQSLFEHSPHLRYLYVNFCFDDVYDIVQKYCPKNLDVLSVNGKAWWDSAAGKRSFSTSLINSNSNATTPITSPTSSPPQPSSSSSAVGLTVLTCHGFHLPDSLISMLEKHHMTLQSLEIQTLFGVQLVEWPYLAGFPLVNLVFLRIDYIPLQLCHQVDCLLKQTPNLKYLHLSRSGHNLIPDDAFKVIEDMPRIEEIYLSSCNFNPPYLQQLLKAFAENRTKSLSLNVLRIENCAGMNESILEICACIQSLSNITISMNGSRKKKESIEMFVQDAARLPHLKHLCIGYADLTKEDLDVLSSSPSLSLIHFISIHGVTPEQIKHAFPPHVDVRF</sequence>
<proteinExistence type="predicted"/>
<dbReference type="InterPro" id="IPR011990">
    <property type="entry name" value="TPR-like_helical_dom_sf"/>
</dbReference>
<dbReference type="Gene3D" id="1.20.1280.50">
    <property type="match status" value="1"/>
</dbReference>
<dbReference type="Gene3D" id="3.80.10.10">
    <property type="entry name" value="Ribonuclease Inhibitor"/>
    <property type="match status" value="2"/>
</dbReference>
<feature type="domain" description="F-box" evidence="2">
    <location>
        <begin position="160"/>
        <end position="207"/>
    </location>
</feature>
<dbReference type="InterPro" id="IPR001810">
    <property type="entry name" value="F-box_dom"/>
</dbReference>
<accession>A0AAD5PGS3</accession>
<evidence type="ECO:0000313" key="3">
    <source>
        <dbReference type="EMBL" id="KAI9270479.1"/>
    </source>
</evidence>
<dbReference type="SUPFAM" id="SSF48452">
    <property type="entry name" value="TPR-like"/>
    <property type="match status" value="1"/>
</dbReference>
<keyword evidence="4" id="KW-1185">Reference proteome</keyword>
<dbReference type="InterPro" id="IPR036047">
    <property type="entry name" value="F-box-like_dom_sf"/>
</dbReference>
<dbReference type="SUPFAM" id="SSF52047">
    <property type="entry name" value="RNI-like"/>
    <property type="match status" value="1"/>
</dbReference>
<dbReference type="PANTHER" id="PTHR38926:SF72">
    <property type="entry name" value="IM:7136021-RELATED"/>
    <property type="match status" value="1"/>
</dbReference>
<evidence type="ECO:0000256" key="1">
    <source>
        <dbReference type="SAM" id="MobiDB-lite"/>
    </source>
</evidence>
<evidence type="ECO:0000259" key="2">
    <source>
        <dbReference type="PROSITE" id="PS50181"/>
    </source>
</evidence>
<feature type="compositionally biased region" description="Low complexity" evidence="1">
    <location>
        <begin position="24"/>
        <end position="34"/>
    </location>
</feature>
<protein>
    <recommendedName>
        <fullName evidence="2">F-box domain-containing protein</fullName>
    </recommendedName>
</protein>
<comment type="caution">
    <text evidence="3">The sequence shown here is derived from an EMBL/GenBank/DDBJ whole genome shotgun (WGS) entry which is preliminary data.</text>
</comment>
<dbReference type="PANTHER" id="PTHR38926">
    <property type="entry name" value="F-BOX DOMAIN CONTAINING PROTEIN, EXPRESSED"/>
    <property type="match status" value="1"/>
</dbReference>
<feature type="compositionally biased region" description="Polar residues" evidence="1">
    <location>
        <begin position="1"/>
        <end position="23"/>
    </location>
</feature>
<reference evidence="3" key="2">
    <citation type="submission" date="2023-02" db="EMBL/GenBank/DDBJ databases">
        <authorList>
            <consortium name="DOE Joint Genome Institute"/>
            <person name="Mondo S.J."/>
            <person name="Chang Y."/>
            <person name="Wang Y."/>
            <person name="Ahrendt S."/>
            <person name="Andreopoulos W."/>
            <person name="Barry K."/>
            <person name="Beard J."/>
            <person name="Benny G.L."/>
            <person name="Blankenship S."/>
            <person name="Bonito G."/>
            <person name="Cuomo C."/>
            <person name="Desiro A."/>
            <person name="Gervers K.A."/>
            <person name="Hundley H."/>
            <person name="Kuo A."/>
            <person name="LaButti K."/>
            <person name="Lang B.F."/>
            <person name="Lipzen A."/>
            <person name="O'Donnell K."/>
            <person name="Pangilinan J."/>
            <person name="Reynolds N."/>
            <person name="Sandor L."/>
            <person name="Smith M.W."/>
            <person name="Tsang A."/>
            <person name="Grigoriev I.V."/>
            <person name="Stajich J.E."/>
            <person name="Spatafora J.W."/>
        </authorList>
    </citation>
    <scope>NUCLEOTIDE SEQUENCE</scope>
    <source>
        <strain evidence="3">RSA 2281</strain>
    </source>
</reference>
<dbReference type="Gene3D" id="1.25.40.10">
    <property type="entry name" value="Tetratricopeptide repeat domain"/>
    <property type="match status" value="1"/>
</dbReference>
<reference evidence="3" key="1">
    <citation type="journal article" date="2022" name="IScience">
        <title>Evolution of zygomycete secretomes and the origins of terrestrial fungal ecologies.</title>
        <authorList>
            <person name="Chang Y."/>
            <person name="Wang Y."/>
            <person name="Mondo S."/>
            <person name="Ahrendt S."/>
            <person name="Andreopoulos W."/>
            <person name="Barry K."/>
            <person name="Beard J."/>
            <person name="Benny G.L."/>
            <person name="Blankenship S."/>
            <person name="Bonito G."/>
            <person name="Cuomo C."/>
            <person name="Desiro A."/>
            <person name="Gervers K.A."/>
            <person name="Hundley H."/>
            <person name="Kuo A."/>
            <person name="LaButti K."/>
            <person name="Lang B.F."/>
            <person name="Lipzen A."/>
            <person name="O'Donnell K."/>
            <person name="Pangilinan J."/>
            <person name="Reynolds N."/>
            <person name="Sandor L."/>
            <person name="Smith M.E."/>
            <person name="Tsang A."/>
            <person name="Grigoriev I.V."/>
            <person name="Stajich J.E."/>
            <person name="Spatafora J.W."/>
        </authorList>
    </citation>
    <scope>NUCLEOTIDE SEQUENCE</scope>
    <source>
        <strain evidence="3">RSA 2281</strain>
    </source>
</reference>
<dbReference type="SUPFAM" id="SSF81383">
    <property type="entry name" value="F-box domain"/>
    <property type="match status" value="1"/>
</dbReference>
<feature type="region of interest" description="Disordered" evidence="1">
    <location>
        <begin position="1"/>
        <end position="34"/>
    </location>
</feature>
<dbReference type="SMART" id="SM00256">
    <property type="entry name" value="FBOX"/>
    <property type="match status" value="1"/>
</dbReference>
<dbReference type="Pfam" id="PF00646">
    <property type="entry name" value="F-box"/>
    <property type="match status" value="1"/>
</dbReference>
<evidence type="ECO:0000313" key="4">
    <source>
        <dbReference type="Proteomes" id="UP001209540"/>
    </source>
</evidence>
<gene>
    <name evidence="3" type="ORF">BDA99DRAFT_534588</name>
</gene>
<dbReference type="AlphaFoldDB" id="A0AAD5PGS3"/>
<dbReference type="InterPro" id="IPR032675">
    <property type="entry name" value="LRR_dom_sf"/>
</dbReference>
<dbReference type="PROSITE" id="PS50181">
    <property type="entry name" value="FBOX"/>
    <property type="match status" value="1"/>
</dbReference>
<dbReference type="EMBL" id="JAIXMP010000007">
    <property type="protein sequence ID" value="KAI9270479.1"/>
    <property type="molecule type" value="Genomic_DNA"/>
</dbReference>
<name>A0AAD5PGS3_9FUNG</name>
<dbReference type="Proteomes" id="UP001209540">
    <property type="component" value="Unassembled WGS sequence"/>
</dbReference>
<organism evidence="3 4">
    <name type="scientific">Phascolomyces articulosus</name>
    <dbReference type="NCBI Taxonomy" id="60185"/>
    <lineage>
        <taxon>Eukaryota</taxon>
        <taxon>Fungi</taxon>
        <taxon>Fungi incertae sedis</taxon>
        <taxon>Mucoromycota</taxon>
        <taxon>Mucoromycotina</taxon>
        <taxon>Mucoromycetes</taxon>
        <taxon>Mucorales</taxon>
        <taxon>Lichtheimiaceae</taxon>
        <taxon>Phascolomyces</taxon>
    </lineage>
</organism>